<accession>A0AAW1DRK0</accession>
<feature type="transmembrane region" description="Helical" evidence="1">
    <location>
        <begin position="233"/>
        <end position="257"/>
    </location>
</feature>
<reference evidence="5 6" key="1">
    <citation type="submission" date="2022-12" db="EMBL/GenBank/DDBJ databases">
        <title>Chromosome-level genome assembly of true bugs.</title>
        <authorList>
            <person name="Ma L."/>
            <person name="Li H."/>
        </authorList>
    </citation>
    <scope>NUCLEOTIDE SEQUENCE [LARGE SCALE GENOMIC DNA]</scope>
    <source>
        <strain evidence="5">Lab_2022b</strain>
    </source>
</reference>
<dbReference type="SUPFAM" id="SSF48726">
    <property type="entry name" value="Immunoglobulin"/>
    <property type="match status" value="1"/>
</dbReference>
<keyword evidence="1" id="KW-0812">Transmembrane</keyword>
<keyword evidence="2" id="KW-0732">Signal</keyword>
<evidence type="ECO:0000313" key="5">
    <source>
        <dbReference type="EMBL" id="KAK9513017.1"/>
    </source>
</evidence>
<dbReference type="Pfam" id="PF00047">
    <property type="entry name" value="ig"/>
    <property type="match status" value="1"/>
</dbReference>
<comment type="caution">
    <text evidence="5">The sequence shown here is derived from an EMBL/GenBank/DDBJ whole genome shotgun (WGS) entry which is preliminary data.</text>
</comment>
<evidence type="ECO:0000259" key="4">
    <source>
        <dbReference type="PROSITE" id="PS50853"/>
    </source>
</evidence>
<dbReference type="InterPro" id="IPR036179">
    <property type="entry name" value="Ig-like_dom_sf"/>
</dbReference>
<gene>
    <name evidence="5" type="ORF">O3M35_001304</name>
</gene>
<name>A0AAW1DRK0_9HEMI</name>
<keyword evidence="1" id="KW-0472">Membrane</keyword>
<organism evidence="5 6">
    <name type="scientific">Rhynocoris fuscipes</name>
    <dbReference type="NCBI Taxonomy" id="488301"/>
    <lineage>
        <taxon>Eukaryota</taxon>
        <taxon>Metazoa</taxon>
        <taxon>Ecdysozoa</taxon>
        <taxon>Arthropoda</taxon>
        <taxon>Hexapoda</taxon>
        <taxon>Insecta</taxon>
        <taxon>Pterygota</taxon>
        <taxon>Neoptera</taxon>
        <taxon>Paraneoptera</taxon>
        <taxon>Hemiptera</taxon>
        <taxon>Heteroptera</taxon>
        <taxon>Panheteroptera</taxon>
        <taxon>Cimicomorpha</taxon>
        <taxon>Reduviidae</taxon>
        <taxon>Harpactorinae</taxon>
        <taxon>Harpactorini</taxon>
        <taxon>Rhynocoris</taxon>
    </lineage>
</organism>
<feature type="signal peptide" evidence="2">
    <location>
        <begin position="1"/>
        <end position="21"/>
    </location>
</feature>
<dbReference type="Pfam" id="PF00041">
    <property type="entry name" value="fn3"/>
    <property type="match status" value="1"/>
</dbReference>
<dbReference type="PROSITE" id="PS50835">
    <property type="entry name" value="IG_LIKE"/>
    <property type="match status" value="1"/>
</dbReference>
<dbReference type="PROSITE" id="PS50853">
    <property type="entry name" value="FN3"/>
    <property type="match status" value="1"/>
</dbReference>
<keyword evidence="1" id="KW-1133">Transmembrane helix</keyword>
<dbReference type="SUPFAM" id="SSF49265">
    <property type="entry name" value="Fibronectin type III"/>
    <property type="match status" value="1"/>
</dbReference>
<dbReference type="CDD" id="cd00063">
    <property type="entry name" value="FN3"/>
    <property type="match status" value="1"/>
</dbReference>
<dbReference type="InterPro" id="IPR003598">
    <property type="entry name" value="Ig_sub2"/>
</dbReference>
<dbReference type="Proteomes" id="UP001461498">
    <property type="component" value="Unassembled WGS sequence"/>
</dbReference>
<evidence type="ECO:0000313" key="6">
    <source>
        <dbReference type="Proteomes" id="UP001461498"/>
    </source>
</evidence>
<dbReference type="SMART" id="SM00060">
    <property type="entry name" value="FN3"/>
    <property type="match status" value="1"/>
</dbReference>
<dbReference type="InterPro" id="IPR007110">
    <property type="entry name" value="Ig-like_dom"/>
</dbReference>
<dbReference type="SMART" id="SM00408">
    <property type="entry name" value="IGc2"/>
    <property type="match status" value="1"/>
</dbReference>
<feature type="domain" description="Fibronectin type-III" evidence="4">
    <location>
        <begin position="111"/>
        <end position="216"/>
    </location>
</feature>
<proteinExistence type="predicted"/>
<keyword evidence="6" id="KW-1185">Reference proteome</keyword>
<dbReference type="InterPro" id="IPR013151">
    <property type="entry name" value="Immunoglobulin_dom"/>
</dbReference>
<dbReference type="InterPro" id="IPR003961">
    <property type="entry name" value="FN3_dom"/>
</dbReference>
<dbReference type="SMART" id="SM00409">
    <property type="entry name" value="IG"/>
    <property type="match status" value="1"/>
</dbReference>
<dbReference type="Gene3D" id="2.60.40.10">
    <property type="entry name" value="Immunoglobulins"/>
    <property type="match status" value="2"/>
</dbReference>
<evidence type="ECO:0000256" key="2">
    <source>
        <dbReference type="SAM" id="SignalP"/>
    </source>
</evidence>
<feature type="domain" description="Ig-like" evidence="3">
    <location>
        <begin position="33"/>
        <end position="101"/>
    </location>
</feature>
<dbReference type="InterPro" id="IPR003599">
    <property type="entry name" value="Ig_sub"/>
</dbReference>
<dbReference type="InterPro" id="IPR036116">
    <property type="entry name" value="FN3_sf"/>
</dbReference>
<dbReference type="AlphaFoldDB" id="A0AAW1DRK0"/>
<protein>
    <submittedName>
        <fullName evidence="5">Uncharacterized protein</fullName>
    </submittedName>
</protein>
<dbReference type="InterPro" id="IPR013783">
    <property type="entry name" value="Ig-like_fold"/>
</dbReference>
<dbReference type="EMBL" id="JAPXFL010000001">
    <property type="protein sequence ID" value="KAK9513017.1"/>
    <property type="molecule type" value="Genomic_DNA"/>
</dbReference>
<evidence type="ECO:0000259" key="3">
    <source>
        <dbReference type="PROSITE" id="PS50835"/>
    </source>
</evidence>
<feature type="chain" id="PRO_5043676727" evidence="2">
    <location>
        <begin position="22"/>
        <end position="319"/>
    </location>
</feature>
<evidence type="ECO:0000256" key="1">
    <source>
        <dbReference type="SAM" id="Phobius"/>
    </source>
</evidence>
<sequence>MLYKVLLNIFLFSITKDNCIAHETEIETVYGDEGSNLTLPCKNSLVSFNGPVMWRHQGRDDKRAERTTIRPDNSLVLTDISREDVGLYTCIQDNDAHRVINVVKVLIRTPPPALVNVTVQPSTILALLHWEVADTGGYPITHFTAQYRLKHTPPHQLPDPWHLVFPDKINPTITQIDIFQLQPNSSYVFQIWANNKLGRGEIVELEAVTMNDTQEIELGKHLLAGAENFDTRIWVAAVAVVMGTLLILATATIYALYKECHLPLSSTKDTETMELIPNIILNPGYQDYLQSEWIEPDENSNDQTTIRLNNNTVINPLRI</sequence>